<dbReference type="InterPro" id="IPR018485">
    <property type="entry name" value="FGGY_C"/>
</dbReference>
<dbReference type="GO" id="GO:0016740">
    <property type="term" value="F:transferase activity"/>
    <property type="evidence" value="ECO:0007669"/>
    <property type="project" value="UniProtKB-KW"/>
</dbReference>
<keyword evidence="4" id="KW-0418">Kinase</keyword>
<evidence type="ECO:0000256" key="6">
    <source>
        <dbReference type="ARBA" id="ARBA00023308"/>
    </source>
</evidence>
<feature type="domain" description="Carbohydrate kinase FGGY C-terminal" evidence="8">
    <location>
        <begin position="254"/>
        <end position="441"/>
    </location>
</feature>
<dbReference type="Pfam" id="PF02782">
    <property type="entry name" value="FGGY_C"/>
    <property type="match status" value="1"/>
</dbReference>
<keyword evidence="5" id="KW-0067">ATP-binding</keyword>
<reference evidence="10" key="1">
    <citation type="journal article" date="2019" name="Int. J. Syst. Evol. Microbiol.">
        <title>The Global Catalogue of Microorganisms (GCM) 10K type strain sequencing project: providing services to taxonomists for standard genome sequencing and annotation.</title>
        <authorList>
            <consortium name="The Broad Institute Genomics Platform"/>
            <consortium name="The Broad Institute Genome Sequencing Center for Infectious Disease"/>
            <person name="Wu L."/>
            <person name="Ma J."/>
        </authorList>
    </citation>
    <scope>NUCLEOTIDE SEQUENCE [LARGE SCALE GENOMIC DNA]</scope>
    <source>
        <strain evidence="10">CCUG 73951</strain>
    </source>
</reference>
<keyword evidence="10" id="KW-1185">Reference proteome</keyword>
<dbReference type="EC" id="2.7.1.-" evidence="9"/>
<dbReference type="PANTHER" id="PTHR43095">
    <property type="entry name" value="SUGAR KINASE"/>
    <property type="match status" value="1"/>
</dbReference>
<evidence type="ECO:0000256" key="5">
    <source>
        <dbReference type="ARBA" id="ARBA00022840"/>
    </source>
</evidence>
<dbReference type="Gene3D" id="3.30.420.40">
    <property type="match status" value="2"/>
</dbReference>
<dbReference type="PIRSF" id="PIRSF000538">
    <property type="entry name" value="GlpK"/>
    <property type="match status" value="1"/>
</dbReference>
<protein>
    <submittedName>
        <fullName evidence="9">Rhamnulokinase family protein</fullName>
        <ecNumber evidence="9">2.7.1.-</ecNumber>
    </submittedName>
</protein>
<evidence type="ECO:0000256" key="2">
    <source>
        <dbReference type="ARBA" id="ARBA00022679"/>
    </source>
</evidence>
<dbReference type="InterPro" id="IPR043129">
    <property type="entry name" value="ATPase_NBD"/>
</dbReference>
<dbReference type="InterPro" id="IPR018484">
    <property type="entry name" value="FGGY_N"/>
</dbReference>
<dbReference type="SUPFAM" id="SSF53067">
    <property type="entry name" value="Actin-like ATPase domain"/>
    <property type="match status" value="2"/>
</dbReference>
<proteinExistence type="inferred from homology"/>
<organism evidence="9 10">
    <name type="scientific">Halobacillus campisalis</name>
    <dbReference type="NCBI Taxonomy" id="435909"/>
    <lineage>
        <taxon>Bacteria</taxon>
        <taxon>Bacillati</taxon>
        <taxon>Bacillota</taxon>
        <taxon>Bacilli</taxon>
        <taxon>Bacillales</taxon>
        <taxon>Bacillaceae</taxon>
        <taxon>Halobacillus</taxon>
    </lineage>
</organism>
<dbReference type="RefSeq" id="WP_289214802.1">
    <property type="nucleotide sequence ID" value="NZ_JAPVRC010000002.1"/>
</dbReference>
<comment type="similarity">
    <text evidence="1">Belongs to the FGGY kinase family.</text>
</comment>
<evidence type="ECO:0000256" key="4">
    <source>
        <dbReference type="ARBA" id="ARBA00022777"/>
    </source>
</evidence>
<evidence type="ECO:0000256" key="1">
    <source>
        <dbReference type="ARBA" id="ARBA00009156"/>
    </source>
</evidence>
<keyword evidence="2 9" id="KW-0808">Transferase</keyword>
<dbReference type="InterPro" id="IPR000577">
    <property type="entry name" value="Carb_kinase_FGGY"/>
</dbReference>
<gene>
    <name evidence="9" type="ORF">ACFQMN_16195</name>
</gene>
<dbReference type="InterPro" id="IPR013449">
    <property type="entry name" value="Rhamnulokinase"/>
</dbReference>
<comment type="caution">
    <text evidence="9">The sequence shown here is derived from an EMBL/GenBank/DDBJ whole genome shotgun (WGS) entry which is preliminary data.</text>
</comment>
<keyword evidence="6" id="KW-0684">Rhamnose metabolism</keyword>
<evidence type="ECO:0000313" key="10">
    <source>
        <dbReference type="Proteomes" id="UP001596494"/>
    </source>
</evidence>
<dbReference type="Proteomes" id="UP001596494">
    <property type="component" value="Unassembled WGS sequence"/>
</dbReference>
<keyword evidence="3" id="KW-0547">Nucleotide-binding</keyword>
<evidence type="ECO:0000313" key="9">
    <source>
        <dbReference type="EMBL" id="MFC7322407.1"/>
    </source>
</evidence>
<evidence type="ECO:0000259" key="8">
    <source>
        <dbReference type="Pfam" id="PF02782"/>
    </source>
</evidence>
<dbReference type="EMBL" id="JBHTBY010000017">
    <property type="protein sequence ID" value="MFC7322407.1"/>
    <property type="molecule type" value="Genomic_DNA"/>
</dbReference>
<dbReference type="InterPro" id="IPR050406">
    <property type="entry name" value="FGGY_Carb_Kinase"/>
</dbReference>
<accession>A0ABW2K9D0</accession>
<evidence type="ECO:0000259" key="7">
    <source>
        <dbReference type="Pfam" id="PF00370"/>
    </source>
</evidence>
<name>A0ABW2K9D0_9BACI</name>
<dbReference type="Pfam" id="PF00370">
    <property type="entry name" value="FGGY_N"/>
    <property type="match status" value="1"/>
</dbReference>
<evidence type="ECO:0000256" key="3">
    <source>
        <dbReference type="ARBA" id="ARBA00022741"/>
    </source>
</evidence>
<sequence length="491" mass="55201">MSVLAIDIGAGSGRALLAELNDGQLQMKEIHRFSNDPVRVNERLHWDILRLFYEIKQAISKATQSGAVLHGVAVDSWAVDFGLLGKDGELLRNPYHYRDHFNEGIMEKIHDSLISKEELFSKTGIQFLPFNTIYQLAALKEKNGDLLHQADSLLMIPDLIRYFLTGVKKSEFTNATTTQLYNPIKMEWDNEILETLGISKDLFHEVVVPGTIIGPLSNNLCEELEVPAIPVIAVGEHDTASAVAGVPALDESFAYLSCGTWSLMGTEVRNPVMNKSALAMNFTNEGGVEQRFRLLKNIMGLWILEECRRNWGEDVDYASLLEEAEEAPPFRSFIDPDYPPFLNPADMPRQVQVFCEQTKQPVPETRGEMVRCIIESLAMKYRYVLERTERLAEKEFYGLHMVGGGIKNQLLCQFTSNALGKPVWAGPAEASAIGNVLVQLITIGQIEGLDEARKIALKATDMEYYFPEQKDEWSLGYEQFCHKAMKSEATT</sequence>
<dbReference type="PANTHER" id="PTHR43095:SF2">
    <property type="entry name" value="GLUCONOKINASE"/>
    <property type="match status" value="1"/>
</dbReference>
<dbReference type="CDD" id="cd07771">
    <property type="entry name" value="ASKHA_NBD_FGGY_RhaB-like"/>
    <property type="match status" value="1"/>
</dbReference>
<feature type="domain" description="Carbohydrate kinase FGGY N-terminal" evidence="7">
    <location>
        <begin position="3"/>
        <end position="244"/>
    </location>
</feature>